<dbReference type="AlphaFoldDB" id="A0A9P6UTS2"/>
<dbReference type="EMBL" id="JAAAIN010000155">
    <property type="protein sequence ID" value="KAG0319264.1"/>
    <property type="molecule type" value="Genomic_DNA"/>
</dbReference>
<comment type="caution">
    <text evidence="1">The sequence shown here is derived from an EMBL/GenBank/DDBJ whole genome shotgun (WGS) entry which is preliminary data.</text>
</comment>
<keyword evidence="2" id="KW-1185">Reference proteome</keyword>
<protein>
    <submittedName>
        <fullName evidence="1">Uncharacterized protein</fullName>
    </submittedName>
</protein>
<name>A0A9P6UTS2_9FUNG</name>
<dbReference type="InterPro" id="IPR032675">
    <property type="entry name" value="LRR_dom_sf"/>
</dbReference>
<organism evidence="1 2">
    <name type="scientific">Linnemannia gamsii</name>
    <dbReference type="NCBI Taxonomy" id="64522"/>
    <lineage>
        <taxon>Eukaryota</taxon>
        <taxon>Fungi</taxon>
        <taxon>Fungi incertae sedis</taxon>
        <taxon>Mucoromycota</taxon>
        <taxon>Mortierellomycotina</taxon>
        <taxon>Mortierellomycetes</taxon>
        <taxon>Mortierellales</taxon>
        <taxon>Mortierellaceae</taxon>
        <taxon>Linnemannia</taxon>
    </lineage>
</organism>
<proteinExistence type="predicted"/>
<dbReference type="OrthoDB" id="2403435at2759"/>
<dbReference type="SUPFAM" id="SSF52047">
    <property type="entry name" value="RNI-like"/>
    <property type="match status" value="1"/>
</dbReference>
<dbReference type="Proteomes" id="UP000823405">
    <property type="component" value="Unassembled WGS sequence"/>
</dbReference>
<sequence>MQGYTSWNPQKVDYVHSRSFSDECQSKNLTTVLNTSCHRHNDPAASILLFYPIVVDREAIWALSAPIFSQLESVTIPYSDIQRYVEPVVCLEKLERIHIILDLQFDDCYHCGYGQLGGGSDGLTKSKKIYLIRMVKEHTVNFPGRLKNVTRSLSNRERRHTKIIPALFSDLELFRMLPPPSGTRRILFDNWPRISLRLEETDLSLVHEFDWYPPFIDPQQVLQKCRFLKSISGLNPGCFDWAVEEKKALQSCRLGLNSVDRLYNLPASHKSRDLTSRRHRDQGISSLSPSAPLSINALPHPPRPAYLTHGLVPLEKVHLAVCTVPMRDLDAVAFAFSSSLKYLRIENFYISAYDTSTPIHLGHGWDELPCLERLELNVPRIHLYPNMPKSALVLDPLLLSKCPTLVLVKVVDHTLQYKCEEIVPWQPAHLPQITSLYLKGWTALTFNPATLASTKKLKFLKLTMRRPEYCYIPPVDELKRVYGLLEGRGEEVESISSSTVFTRPRWTWDWYLPALTYLHLTSELAYLFEFRMLHGCPALDTLRLHMRTKSVERLRLIAESSLFVTGADGSQERIVAPRLRRLYMNGHWVIADPMSVLPQFLGVAMFPRLEHVVARGWVGVTVAAFVKAVRVRAAATEGGGDLRMVRMDGEEPLMVGVRDALGMYRRSAENRKDHRVLSTRLFYGGEEYVLRKE</sequence>
<gene>
    <name evidence="1" type="ORF">BGZ97_002498</name>
</gene>
<dbReference type="Gene3D" id="3.80.10.10">
    <property type="entry name" value="Ribonuclease Inhibitor"/>
    <property type="match status" value="1"/>
</dbReference>
<reference evidence="1" key="1">
    <citation type="journal article" date="2020" name="Fungal Divers.">
        <title>Resolving the Mortierellaceae phylogeny through synthesis of multi-gene phylogenetics and phylogenomics.</title>
        <authorList>
            <person name="Vandepol N."/>
            <person name="Liber J."/>
            <person name="Desiro A."/>
            <person name="Na H."/>
            <person name="Kennedy M."/>
            <person name="Barry K."/>
            <person name="Grigoriev I.V."/>
            <person name="Miller A.N."/>
            <person name="O'Donnell K."/>
            <person name="Stajich J.E."/>
            <person name="Bonito G."/>
        </authorList>
    </citation>
    <scope>NUCLEOTIDE SEQUENCE</scope>
    <source>
        <strain evidence="1">NVP60</strain>
    </source>
</reference>
<evidence type="ECO:0000313" key="2">
    <source>
        <dbReference type="Proteomes" id="UP000823405"/>
    </source>
</evidence>
<accession>A0A9P6UTS2</accession>
<evidence type="ECO:0000313" key="1">
    <source>
        <dbReference type="EMBL" id="KAG0319264.1"/>
    </source>
</evidence>